<feature type="compositionally biased region" description="Basic and acidic residues" evidence="4">
    <location>
        <begin position="847"/>
        <end position="861"/>
    </location>
</feature>
<evidence type="ECO:0000313" key="7">
    <source>
        <dbReference type="Proteomes" id="UP000288216"/>
    </source>
</evidence>
<evidence type="ECO:0000256" key="3">
    <source>
        <dbReference type="ARBA" id="ARBA00022490"/>
    </source>
</evidence>
<feature type="region of interest" description="Disordered" evidence="4">
    <location>
        <begin position="517"/>
        <end position="542"/>
    </location>
</feature>
<dbReference type="GO" id="GO:0005737">
    <property type="term" value="C:cytoplasm"/>
    <property type="evidence" value="ECO:0007669"/>
    <property type="project" value="UniProtKB-SubCell"/>
</dbReference>
<dbReference type="GO" id="GO:0016020">
    <property type="term" value="C:membrane"/>
    <property type="evidence" value="ECO:0007669"/>
    <property type="project" value="TreeGrafter"/>
</dbReference>
<dbReference type="InterPro" id="IPR012461">
    <property type="entry name" value="SACK1"/>
</dbReference>
<dbReference type="PANTHER" id="PTHR16181">
    <property type="entry name" value="PROTEIN FAM83A-RELATED"/>
    <property type="match status" value="1"/>
</dbReference>
<feature type="compositionally biased region" description="Basic and acidic residues" evidence="4">
    <location>
        <begin position="622"/>
        <end position="631"/>
    </location>
</feature>
<feature type="compositionally biased region" description="Polar residues" evidence="4">
    <location>
        <begin position="438"/>
        <end position="447"/>
    </location>
</feature>
<dbReference type="PANTHER" id="PTHR16181:SF29">
    <property type="entry name" value="PROTEIN FAM83A-RELATED"/>
    <property type="match status" value="1"/>
</dbReference>
<feature type="compositionally biased region" description="Low complexity" evidence="4">
    <location>
        <begin position="524"/>
        <end position="535"/>
    </location>
</feature>
<feature type="compositionally biased region" description="Polar residues" evidence="4">
    <location>
        <begin position="589"/>
        <end position="617"/>
    </location>
</feature>
<proteinExistence type="inferred from homology"/>
<feature type="region of interest" description="Disordered" evidence="4">
    <location>
        <begin position="584"/>
        <end position="652"/>
    </location>
</feature>
<dbReference type="OrthoDB" id="8443577at2759"/>
<dbReference type="STRING" id="75743.A0A401NGE2"/>
<accession>A0A401NGE2</accession>
<evidence type="ECO:0000256" key="4">
    <source>
        <dbReference type="SAM" id="MobiDB-lite"/>
    </source>
</evidence>
<dbReference type="Proteomes" id="UP000288216">
    <property type="component" value="Unassembled WGS sequence"/>
</dbReference>
<dbReference type="InterPro" id="IPR050944">
    <property type="entry name" value="FAM83"/>
</dbReference>
<dbReference type="OMA" id="YERNDYW"/>
<comment type="subcellular location">
    <subcellularLocation>
        <location evidence="1">Cytoplasm</location>
    </subcellularLocation>
</comment>
<evidence type="ECO:0000256" key="2">
    <source>
        <dbReference type="ARBA" id="ARBA00006937"/>
    </source>
</evidence>
<evidence type="ECO:0000313" key="6">
    <source>
        <dbReference type="EMBL" id="GCB59979.1"/>
    </source>
</evidence>
<feature type="domain" description="Scaffolding anchor of CK1" evidence="5">
    <location>
        <begin position="18"/>
        <end position="281"/>
    </location>
</feature>
<dbReference type="EMBL" id="BFAA01004893">
    <property type="protein sequence ID" value="GCB59979.1"/>
    <property type="molecule type" value="Genomic_DNA"/>
</dbReference>
<name>A0A401NGE2_SCYTO</name>
<dbReference type="Gene3D" id="3.30.870.10">
    <property type="entry name" value="Endonuclease Chain A"/>
    <property type="match status" value="1"/>
</dbReference>
<evidence type="ECO:0000259" key="5">
    <source>
        <dbReference type="Pfam" id="PF07894"/>
    </source>
</evidence>
<organism evidence="6 7">
    <name type="scientific">Scyliorhinus torazame</name>
    <name type="common">Cloudy catshark</name>
    <name type="synonym">Catulus torazame</name>
    <dbReference type="NCBI Taxonomy" id="75743"/>
    <lineage>
        <taxon>Eukaryota</taxon>
        <taxon>Metazoa</taxon>
        <taxon>Chordata</taxon>
        <taxon>Craniata</taxon>
        <taxon>Vertebrata</taxon>
        <taxon>Chondrichthyes</taxon>
        <taxon>Elasmobranchii</taxon>
        <taxon>Galeomorphii</taxon>
        <taxon>Galeoidea</taxon>
        <taxon>Carcharhiniformes</taxon>
        <taxon>Scyliorhinidae</taxon>
        <taxon>Scyliorhinus</taxon>
    </lineage>
</organism>
<protein>
    <recommendedName>
        <fullName evidence="5">Scaffolding anchor of CK1 domain-containing protein</fullName>
    </recommendedName>
</protein>
<dbReference type="SUPFAM" id="SSF56024">
    <property type="entry name" value="Phospholipase D/nuclease"/>
    <property type="match status" value="1"/>
</dbReference>
<comment type="similarity">
    <text evidence="2">Belongs to the FAM83 family.</text>
</comment>
<dbReference type="GO" id="GO:0019901">
    <property type="term" value="F:protein kinase binding"/>
    <property type="evidence" value="ECO:0007669"/>
    <property type="project" value="TreeGrafter"/>
</dbReference>
<feature type="region of interest" description="Disordered" evidence="4">
    <location>
        <begin position="671"/>
        <end position="787"/>
    </location>
</feature>
<dbReference type="AlphaFoldDB" id="A0A401NGE2"/>
<keyword evidence="3" id="KW-0963">Cytoplasm</keyword>
<feature type="region of interest" description="Disordered" evidence="4">
    <location>
        <begin position="426"/>
        <end position="447"/>
    </location>
</feature>
<dbReference type="GO" id="GO:0007165">
    <property type="term" value="P:signal transduction"/>
    <property type="evidence" value="ECO:0007669"/>
    <property type="project" value="TreeGrafter"/>
</dbReference>
<feature type="compositionally biased region" description="Polar residues" evidence="4">
    <location>
        <begin position="696"/>
        <end position="717"/>
    </location>
</feature>
<dbReference type="FunFam" id="3.30.870.10:FF:000004">
    <property type="entry name" value="protein FAM83H isoform X2"/>
    <property type="match status" value="1"/>
</dbReference>
<dbReference type="Pfam" id="PF07894">
    <property type="entry name" value="SACK1"/>
    <property type="match status" value="1"/>
</dbReference>
<feature type="compositionally biased region" description="Basic and acidic residues" evidence="4">
    <location>
        <begin position="671"/>
        <end position="687"/>
    </location>
</feature>
<keyword evidence="7" id="KW-1185">Reference proteome</keyword>
<sequence>MNLSSHISSLGEEYKIADYVEPHYKEWYRVAIDTLADEGIPAYENFLAKEGLSEFLAEEELYFIKDNTRKLPPSITAYTLDEDKDGSSSGTYWPVQSDTDAPDLELGWPYVVRGLETQTKIDLCFHPPRENSPTIKEIVRKLIKNGRQVIAIVMDIFTDVDIFKDVLEAATRGVPVYIVLDDSNFNHFTKMCEKQGVNLQRLMSMRVRTVKGLDYLCRSGSKFHGKMMEKFLLVDCKTVVYGTYSFMWSYEKINLSMVQVITGHLVESYDEEFRTLYARSDIPAMFSTENSALLGERKQPLMWQSRLNTGIYPHSGSSFASSSSQNQPFSRNIPQRHTLDTLYQKFSGRQNMHRNEWNNIDNKFNLRNSHIGPPITNGLDAANRISRLQTYERNDYWKRHSYAGEQPETSSYLLLNRSANHKPLFQRSDQNLLEENESVTSSSRGEFKSSTIRDALERLNQNRTTPKFERSSNIRNTYHGPKTLHLSSTHKLPTLENMKKTGLRNWRIESYLNDKVGPPTNSVTDPLDNTNLNTTDRFENPLGPRMQVNLELMNRAEIKTNPNFAHSRLRSSLVFRTPVMEQTDVISPDSESTASTIGANPGSITPQEQTLSGTGYSLFNADKQHSSDELKTPTQGGGEELSSDSSCLHNDTEVNQRPNFLRGHSHSFRAHLTDQKREPDYNARQESGHLTLPKTKFNSPSGRTLSIHSLTDTNGNESPKMWHFGKSNKSHEQHSNFLQKSSEKIRSLLNISNDKRDNGPRSRGSYASNNMNSSTDTLTSESDQQERRKIAKFTWNEQKVKTASVSSNSTNTPKSAHANNQEQLNEDAHLHGQDAMSQGDASAPRFATEHQSDIGNKEEKAGSSPPSHLKNQKPEESKNRVNATKLSYQPKERRVYSRFEKVYMSQCDNLKPEVADQTPLRVRLTDSNNSFLRNQSRHGSRFLSFQGNHATPQNENKFEKFVQRFVGSFKHKK</sequence>
<feature type="region of interest" description="Disordered" evidence="4">
    <location>
        <begin position="800"/>
        <end position="819"/>
    </location>
</feature>
<evidence type="ECO:0000256" key="1">
    <source>
        <dbReference type="ARBA" id="ARBA00004496"/>
    </source>
</evidence>
<gene>
    <name evidence="6" type="ORF">scyTo_0011039</name>
</gene>
<feature type="compositionally biased region" description="Polar residues" evidence="4">
    <location>
        <begin position="765"/>
        <end position="782"/>
    </location>
</feature>
<feature type="compositionally biased region" description="Polar residues" evidence="4">
    <location>
        <begin position="643"/>
        <end position="652"/>
    </location>
</feature>
<reference evidence="6 7" key="1">
    <citation type="journal article" date="2018" name="Nat. Ecol. Evol.">
        <title>Shark genomes provide insights into elasmobranch evolution and the origin of vertebrates.</title>
        <authorList>
            <person name="Hara Y"/>
            <person name="Yamaguchi K"/>
            <person name="Onimaru K"/>
            <person name="Kadota M"/>
            <person name="Koyanagi M"/>
            <person name="Keeley SD"/>
            <person name="Tatsumi K"/>
            <person name="Tanaka K"/>
            <person name="Motone F"/>
            <person name="Kageyama Y"/>
            <person name="Nozu R"/>
            <person name="Adachi N"/>
            <person name="Nishimura O"/>
            <person name="Nakagawa R"/>
            <person name="Tanegashima C"/>
            <person name="Kiyatake I"/>
            <person name="Matsumoto R"/>
            <person name="Murakumo K"/>
            <person name="Nishida K"/>
            <person name="Terakita A"/>
            <person name="Kuratani S"/>
            <person name="Sato K"/>
            <person name="Hyodo S Kuraku.S."/>
        </authorList>
    </citation>
    <scope>NUCLEOTIDE SEQUENCE [LARGE SCALE GENOMIC DNA]</scope>
</reference>
<comment type="caution">
    <text evidence="6">The sequence shown here is derived from an EMBL/GenBank/DDBJ whole genome shotgun (WGS) entry which is preliminary data.</text>
</comment>
<feature type="region of interest" description="Disordered" evidence="4">
    <location>
        <begin position="831"/>
        <end position="884"/>
    </location>
</feature>